<comment type="similarity">
    <text evidence="1">Belongs to the GSP E family.</text>
</comment>
<sequence>MPNTVSGEKKTKAKFFEPSFDDTVGRILVEKKCLSEGELQNYKKACAAQKKRLGTILLENNIVSRRDLYSIILSQMKNKELPTVLVEEKFISFDELTRVFLIKKGNLRKLGRYLITSGILSEQNFAQALAKSFDLAYIAPAKLETVKMLPENIDPSFLTTFLTAVTKYSQKNKEIEFAVCDPSNIADILNSTAFASYRVSFVITSFSAILKALENICPKNARSVPIDEFSEIEVSEQLDELKNVRSFKKPSNFPQRVLDIIGDNKNSLIRPLFEILYDSARAGASEIHFEAFSDNIRIFVKINGRFFHLDHSIKAENYDYIVAKVKYLGKLDYEEDRIFQVSNFAINLSSLRLFVNALTVPALFGENMVLKILSLNGFPRPLESYFKYQKNYCAKIREALSRKSGLIVLSSPDSFGLTKFYYTILNEAVKLNPDKKIVSIEKDLICPIDCVSQVEYSLVNEPSLKMVHETAINLGAEIIATSVPHETGAFEYVQRSLATGALVILIMHEPSAGAVIDKISQSKGAGELFSSLALIAAGKNVDFICNFCREEDFDESVRRACKVYHGRGCPKCYMTGVGAQSFIFELLSADEKTREALGESLKPKSKSKAPAPEYDKFDLLVNELGREGIIFK</sequence>
<dbReference type="EMBL" id="MGFH01000125">
    <property type="protein sequence ID" value="OGM05125.1"/>
    <property type="molecule type" value="Genomic_DNA"/>
</dbReference>
<dbReference type="InterPro" id="IPR037257">
    <property type="entry name" value="T2SS_E_N_sf"/>
</dbReference>
<dbReference type="AlphaFoldDB" id="A0A1F7WSR2"/>
<dbReference type="GO" id="GO:0005886">
    <property type="term" value="C:plasma membrane"/>
    <property type="evidence" value="ECO:0007669"/>
    <property type="project" value="TreeGrafter"/>
</dbReference>
<evidence type="ECO:0000256" key="3">
    <source>
        <dbReference type="ARBA" id="ARBA00022840"/>
    </source>
</evidence>
<dbReference type="Proteomes" id="UP000178735">
    <property type="component" value="Unassembled WGS sequence"/>
</dbReference>
<evidence type="ECO:0000259" key="4">
    <source>
        <dbReference type="Pfam" id="PF00437"/>
    </source>
</evidence>
<feature type="domain" description="Bacterial type II secretion system protein E" evidence="4">
    <location>
        <begin position="265"/>
        <end position="599"/>
    </location>
</feature>
<evidence type="ECO:0000313" key="6">
    <source>
        <dbReference type="Proteomes" id="UP000178735"/>
    </source>
</evidence>
<name>A0A1F7WSR2_9BACT</name>
<reference evidence="5 6" key="1">
    <citation type="journal article" date="2016" name="Nat. Commun.">
        <title>Thousands of microbial genomes shed light on interconnected biogeochemical processes in an aquifer system.</title>
        <authorList>
            <person name="Anantharaman K."/>
            <person name="Brown C.T."/>
            <person name="Hug L.A."/>
            <person name="Sharon I."/>
            <person name="Castelle C.J."/>
            <person name="Probst A.J."/>
            <person name="Thomas B.C."/>
            <person name="Singh A."/>
            <person name="Wilkins M.J."/>
            <person name="Karaoz U."/>
            <person name="Brodie E.L."/>
            <person name="Williams K.H."/>
            <person name="Hubbard S.S."/>
            <person name="Banfield J.F."/>
        </authorList>
    </citation>
    <scope>NUCLEOTIDE SEQUENCE [LARGE SCALE GENOMIC DNA]</scope>
</reference>
<dbReference type="Pfam" id="PF00437">
    <property type="entry name" value="T2SSE"/>
    <property type="match status" value="1"/>
</dbReference>
<evidence type="ECO:0000313" key="5">
    <source>
        <dbReference type="EMBL" id="OGM05125.1"/>
    </source>
</evidence>
<dbReference type="SUPFAM" id="SSF52540">
    <property type="entry name" value="P-loop containing nucleoside triphosphate hydrolases"/>
    <property type="match status" value="1"/>
</dbReference>
<proteinExistence type="inferred from homology"/>
<keyword evidence="3" id="KW-0067">ATP-binding</keyword>
<dbReference type="SUPFAM" id="SSF160246">
    <property type="entry name" value="EspE N-terminal domain-like"/>
    <property type="match status" value="2"/>
</dbReference>
<dbReference type="Gene3D" id="3.40.50.300">
    <property type="entry name" value="P-loop containing nucleotide triphosphate hydrolases"/>
    <property type="match status" value="1"/>
</dbReference>
<accession>A0A1F7WSR2</accession>
<comment type="caution">
    <text evidence="5">The sequence shown here is derived from an EMBL/GenBank/DDBJ whole genome shotgun (WGS) entry which is preliminary data.</text>
</comment>
<evidence type="ECO:0000256" key="1">
    <source>
        <dbReference type="ARBA" id="ARBA00006611"/>
    </source>
</evidence>
<dbReference type="GO" id="GO:0005524">
    <property type="term" value="F:ATP binding"/>
    <property type="evidence" value="ECO:0007669"/>
    <property type="project" value="UniProtKB-KW"/>
</dbReference>
<dbReference type="PANTHER" id="PTHR30258">
    <property type="entry name" value="TYPE II SECRETION SYSTEM PROTEIN GSPE-RELATED"/>
    <property type="match status" value="1"/>
</dbReference>
<evidence type="ECO:0000256" key="2">
    <source>
        <dbReference type="ARBA" id="ARBA00022741"/>
    </source>
</evidence>
<dbReference type="Gene3D" id="3.30.450.90">
    <property type="match status" value="1"/>
</dbReference>
<gene>
    <name evidence="5" type="ORF">A2008_10445</name>
</gene>
<dbReference type="InterPro" id="IPR027417">
    <property type="entry name" value="P-loop_NTPase"/>
</dbReference>
<dbReference type="GO" id="GO:0016887">
    <property type="term" value="F:ATP hydrolysis activity"/>
    <property type="evidence" value="ECO:0007669"/>
    <property type="project" value="TreeGrafter"/>
</dbReference>
<protein>
    <recommendedName>
        <fullName evidence="4">Bacterial type II secretion system protein E domain-containing protein</fullName>
    </recommendedName>
</protein>
<organism evidence="5 6">
    <name type="scientific">Candidatus Wallbacteria bacterium GWC2_49_35</name>
    <dbReference type="NCBI Taxonomy" id="1817813"/>
    <lineage>
        <taxon>Bacteria</taxon>
        <taxon>Candidatus Walliibacteriota</taxon>
    </lineage>
</organism>
<dbReference type="InterPro" id="IPR001482">
    <property type="entry name" value="T2SS/T4SS_dom"/>
</dbReference>
<dbReference type="STRING" id="1817813.A2008_10445"/>
<keyword evidence="2" id="KW-0547">Nucleotide-binding</keyword>
<dbReference type="PANTHER" id="PTHR30258:SF1">
    <property type="entry name" value="PROTEIN TRANSPORT PROTEIN HOFB HOMOLOG"/>
    <property type="match status" value="1"/>
</dbReference>